<keyword evidence="3 5" id="KW-1133">Transmembrane helix</keyword>
<dbReference type="PANTHER" id="PTHR48021:SF1">
    <property type="entry name" value="GH07001P-RELATED"/>
    <property type="match status" value="1"/>
</dbReference>
<feature type="transmembrane region" description="Helical" evidence="5">
    <location>
        <begin position="80"/>
        <end position="104"/>
    </location>
</feature>
<feature type="transmembrane region" description="Helical" evidence="5">
    <location>
        <begin position="46"/>
        <end position="68"/>
    </location>
</feature>
<comment type="subcellular location">
    <subcellularLocation>
        <location evidence="1">Membrane</location>
        <topology evidence="1">Multi-pass membrane protein</topology>
    </subcellularLocation>
</comment>
<dbReference type="AlphaFoldDB" id="A0A6V7IX18"/>
<evidence type="ECO:0000256" key="3">
    <source>
        <dbReference type="ARBA" id="ARBA00022989"/>
    </source>
</evidence>
<feature type="domain" description="Major facilitator superfamily (MFS) profile" evidence="6">
    <location>
        <begin position="1"/>
        <end position="171"/>
    </location>
</feature>
<evidence type="ECO:0000313" key="7">
    <source>
        <dbReference type="EMBL" id="CAD1544378.1"/>
    </source>
</evidence>
<name>A0A6V7IX18_9HYME</name>
<dbReference type="PROSITE" id="PS50850">
    <property type="entry name" value="MFS"/>
    <property type="match status" value="1"/>
</dbReference>
<keyword evidence="2 5" id="KW-0812">Transmembrane</keyword>
<evidence type="ECO:0000256" key="4">
    <source>
        <dbReference type="ARBA" id="ARBA00023136"/>
    </source>
</evidence>
<keyword evidence="4 5" id="KW-0472">Membrane</keyword>
<protein>
    <recommendedName>
        <fullName evidence="6">Major facilitator superfamily (MFS) profile domain-containing protein</fullName>
    </recommendedName>
</protein>
<gene>
    <name evidence="7" type="ORF">BBRV_LOCUS37051</name>
</gene>
<dbReference type="InterPro" id="IPR036259">
    <property type="entry name" value="MFS_trans_sf"/>
</dbReference>
<evidence type="ECO:0000256" key="5">
    <source>
        <dbReference type="SAM" id="Phobius"/>
    </source>
</evidence>
<feature type="transmembrane region" description="Helical" evidence="5">
    <location>
        <begin position="18"/>
        <end position="39"/>
    </location>
</feature>
<dbReference type="SUPFAM" id="SSF103473">
    <property type="entry name" value="MFS general substrate transporter"/>
    <property type="match status" value="1"/>
</dbReference>
<dbReference type="Pfam" id="PF00083">
    <property type="entry name" value="Sugar_tr"/>
    <property type="match status" value="1"/>
</dbReference>
<feature type="transmembrane region" description="Helical" evidence="5">
    <location>
        <begin position="116"/>
        <end position="138"/>
    </location>
</feature>
<proteinExistence type="predicted"/>
<feature type="transmembrane region" description="Helical" evidence="5">
    <location>
        <begin position="144"/>
        <end position="167"/>
    </location>
</feature>
<dbReference type="GO" id="GO:0016020">
    <property type="term" value="C:membrane"/>
    <property type="evidence" value="ECO:0007669"/>
    <property type="project" value="UniProtKB-SubCell"/>
</dbReference>
<sequence length="194" mass="20975">MVYTVSIFDAAQSSIDPYLAAIIFGLMQMIGTSLSTVVIERIGRRPLLFASTLGLAAGHIVLGILFLIQSLSYDISSIGWLPIVAICSLAIAASVGLGPLCFTVSNEVYHPDAASFCGALTLFMFSLASFVTAKFYPIIGDSIGLHYCFFLMASLCICTFLLIFFLIPETKGRTRESILTELRLGRKIKLGDSP</sequence>
<evidence type="ECO:0000259" key="6">
    <source>
        <dbReference type="PROSITE" id="PS50850"/>
    </source>
</evidence>
<reference evidence="7" key="1">
    <citation type="submission" date="2020-07" db="EMBL/GenBank/DDBJ databases">
        <authorList>
            <person name="Ferguson B K."/>
        </authorList>
    </citation>
    <scope>NUCLEOTIDE SEQUENCE</scope>
    <source>
        <strain evidence="7">L06</strain>
    </source>
</reference>
<dbReference type="InterPro" id="IPR050549">
    <property type="entry name" value="MFS_Trehalose_Transporter"/>
</dbReference>
<dbReference type="Gene3D" id="1.20.1250.20">
    <property type="entry name" value="MFS general substrate transporter like domains"/>
    <property type="match status" value="1"/>
</dbReference>
<dbReference type="PANTHER" id="PTHR48021">
    <property type="match status" value="1"/>
</dbReference>
<dbReference type="GO" id="GO:0022857">
    <property type="term" value="F:transmembrane transporter activity"/>
    <property type="evidence" value="ECO:0007669"/>
    <property type="project" value="InterPro"/>
</dbReference>
<dbReference type="EMBL" id="CADCXW020000012">
    <property type="protein sequence ID" value="CAD1544378.1"/>
    <property type="molecule type" value="Genomic_DNA"/>
</dbReference>
<organism evidence="7">
    <name type="scientific">Bracon brevicornis</name>
    <dbReference type="NCBI Taxonomy" id="1563983"/>
    <lineage>
        <taxon>Eukaryota</taxon>
        <taxon>Metazoa</taxon>
        <taxon>Ecdysozoa</taxon>
        <taxon>Arthropoda</taxon>
        <taxon>Hexapoda</taxon>
        <taxon>Insecta</taxon>
        <taxon>Pterygota</taxon>
        <taxon>Neoptera</taxon>
        <taxon>Endopterygota</taxon>
        <taxon>Hymenoptera</taxon>
        <taxon>Apocrita</taxon>
        <taxon>Ichneumonoidea</taxon>
        <taxon>Braconidae</taxon>
        <taxon>Braconinae</taxon>
        <taxon>Bracon</taxon>
    </lineage>
</organism>
<evidence type="ECO:0000256" key="1">
    <source>
        <dbReference type="ARBA" id="ARBA00004141"/>
    </source>
</evidence>
<dbReference type="InterPro" id="IPR020846">
    <property type="entry name" value="MFS_dom"/>
</dbReference>
<dbReference type="InterPro" id="IPR005828">
    <property type="entry name" value="MFS_sugar_transport-like"/>
</dbReference>
<evidence type="ECO:0000256" key="2">
    <source>
        <dbReference type="ARBA" id="ARBA00022692"/>
    </source>
</evidence>
<accession>A0A6V7IX18</accession>